<dbReference type="GO" id="GO:0006935">
    <property type="term" value="P:chemotaxis"/>
    <property type="evidence" value="ECO:0007669"/>
    <property type="project" value="InterPro"/>
</dbReference>
<sequence length="202" mass="21957">MRIGIVNDSAIAVECLRRILEASNEHEVSWVARSGYEALQCCTEDRPDLILMDIVMPGINGIEATSQIMERCPCPILIVTTSVDSRSGMVLEALRAGAIDVVKTPSFDLDAGGVDAQRLLRKIDNIEKLIGEDDQNRPTMPHSSPPRSPDTHMVTSRGIVVIGSSTGGPQALAEILSFFPVSLSWPLIVVQHDEARHIPPLV</sequence>
<keyword evidence="6" id="KW-0597">Phosphoprotein</keyword>
<dbReference type="Proteomes" id="UP000885797">
    <property type="component" value="Unassembled WGS sequence"/>
</dbReference>
<dbReference type="Gene3D" id="3.40.50.180">
    <property type="entry name" value="Methylesterase CheB, C-terminal domain"/>
    <property type="match status" value="1"/>
</dbReference>
<feature type="domain" description="CheB-type methylesterase" evidence="9">
    <location>
        <begin position="153"/>
        <end position="192"/>
    </location>
</feature>
<comment type="caution">
    <text evidence="10">The sequence shown here is derived from an EMBL/GenBank/DDBJ whole genome shotgun (WGS) entry which is preliminary data.</text>
</comment>
<dbReference type="PANTHER" id="PTHR42872:SF6">
    <property type="entry name" value="PROTEIN-GLUTAMATE METHYLESTERASE_PROTEIN-GLUTAMINE GLUTAMINASE"/>
    <property type="match status" value="1"/>
</dbReference>
<dbReference type="EC" id="3.1.1.61" evidence="3"/>
<dbReference type="InterPro" id="IPR011006">
    <property type="entry name" value="CheY-like_superfamily"/>
</dbReference>
<protein>
    <recommendedName>
        <fullName evidence="3">protein-glutamate methylesterase</fullName>
        <ecNumber evidence="3">3.1.1.61</ecNumber>
    </recommendedName>
</protein>
<dbReference type="PANTHER" id="PTHR42872">
    <property type="entry name" value="PROTEIN-GLUTAMATE METHYLESTERASE/PROTEIN-GLUTAMINE GLUTAMINASE"/>
    <property type="match status" value="1"/>
</dbReference>
<evidence type="ECO:0000256" key="7">
    <source>
        <dbReference type="SAM" id="MobiDB-lite"/>
    </source>
</evidence>
<evidence type="ECO:0000259" key="9">
    <source>
        <dbReference type="PROSITE" id="PS50122"/>
    </source>
</evidence>
<dbReference type="CDD" id="cd17541">
    <property type="entry name" value="REC_CheB-like"/>
    <property type="match status" value="1"/>
</dbReference>
<name>A0A7V2SWC2_9BACT</name>
<comment type="caution">
    <text evidence="5">Lacks conserved residue(s) required for the propagation of feature annotation.</text>
</comment>
<feature type="modified residue" description="4-aspartylphosphate" evidence="6">
    <location>
        <position position="53"/>
    </location>
</feature>
<comment type="catalytic activity">
    <reaction evidence="4">
        <text>[protein]-L-glutamate 5-O-methyl ester + H2O = L-glutamyl-[protein] + methanol + H(+)</text>
        <dbReference type="Rhea" id="RHEA:23236"/>
        <dbReference type="Rhea" id="RHEA-COMP:10208"/>
        <dbReference type="Rhea" id="RHEA-COMP:10311"/>
        <dbReference type="ChEBI" id="CHEBI:15377"/>
        <dbReference type="ChEBI" id="CHEBI:15378"/>
        <dbReference type="ChEBI" id="CHEBI:17790"/>
        <dbReference type="ChEBI" id="CHEBI:29973"/>
        <dbReference type="ChEBI" id="CHEBI:82795"/>
        <dbReference type="EC" id="3.1.1.61"/>
    </reaction>
</comment>
<dbReference type="InterPro" id="IPR035909">
    <property type="entry name" value="CheB_C"/>
</dbReference>
<dbReference type="InterPro" id="IPR001789">
    <property type="entry name" value="Sig_transdc_resp-reg_receiver"/>
</dbReference>
<evidence type="ECO:0000256" key="4">
    <source>
        <dbReference type="ARBA" id="ARBA00048267"/>
    </source>
</evidence>
<evidence type="ECO:0000256" key="5">
    <source>
        <dbReference type="PROSITE-ProRule" id="PRU00050"/>
    </source>
</evidence>
<organism evidence="10">
    <name type="scientific">Dissulfuribacter thermophilus</name>
    <dbReference type="NCBI Taxonomy" id="1156395"/>
    <lineage>
        <taxon>Bacteria</taxon>
        <taxon>Pseudomonadati</taxon>
        <taxon>Thermodesulfobacteriota</taxon>
        <taxon>Dissulfuribacteria</taxon>
        <taxon>Dissulfuribacterales</taxon>
        <taxon>Dissulfuribacteraceae</taxon>
        <taxon>Dissulfuribacter</taxon>
    </lineage>
</organism>
<dbReference type="Pfam" id="PF00072">
    <property type="entry name" value="Response_reg"/>
    <property type="match status" value="1"/>
</dbReference>
<dbReference type="SUPFAM" id="SSF52738">
    <property type="entry name" value="Methylesterase CheB, C-terminal domain"/>
    <property type="match status" value="1"/>
</dbReference>
<keyword evidence="1" id="KW-0963">Cytoplasm</keyword>
<feature type="non-terminal residue" evidence="10">
    <location>
        <position position="202"/>
    </location>
</feature>
<evidence type="ECO:0000256" key="2">
    <source>
        <dbReference type="ARBA" id="ARBA00022801"/>
    </source>
</evidence>
<evidence type="ECO:0000313" key="10">
    <source>
        <dbReference type="EMBL" id="HFC46951.1"/>
    </source>
</evidence>
<dbReference type="Pfam" id="PF01339">
    <property type="entry name" value="CheB_methylest"/>
    <property type="match status" value="1"/>
</dbReference>
<evidence type="ECO:0000256" key="1">
    <source>
        <dbReference type="ARBA" id="ARBA00022490"/>
    </source>
</evidence>
<dbReference type="EMBL" id="DRND01000286">
    <property type="protein sequence ID" value="HFC46951.1"/>
    <property type="molecule type" value="Genomic_DNA"/>
</dbReference>
<evidence type="ECO:0000256" key="6">
    <source>
        <dbReference type="PROSITE-ProRule" id="PRU00169"/>
    </source>
</evidence>
<dbReference type="InterPro" id="IPR000673">
    <property type="entry name" value="Sig_transdc_resp-reg_Me-estase"/>
</dbReference>
<gene>
    <name evidence="10" type="ORF">ENJ63_03630</name>
</gene>
<dbReference type="AlphaFoldDB" id="A0A7V2SWC2"/>
<dbReference type="SMART" id="SM00448">
    <property type="entry name" value="REC"/>
    <property type="match status" value="1"/>
</dbReference>
<evidence type="ECO:0000259" key="8">
    <source>
        <dbReference type="PROSITE" id="PS50110"/>
    </source>
</evidence>
<feature type="domain" description="Response regulatory" evidence="8">
    <location>
        <begin position="2"/>
        <end position="119"/>
    </location>
</feature>
<dbReference type="GO" id="GO:0005737">
    <property type="term" value="C:cytoplasm"/>
    <property type="evidence" value="ECO:0007669"/>
    <property type="project" value="InterPro"/>
</dbReference>
<dbReference type="GO" id="GO:0008984">
    <property type="term" value="F:protein-glutamate methylesterase activity"/>
    <property type="evidence" value="ECO:0007669"/>
    <property type="project" value="UniProtKB-EC"/>
</dbReference>
<reference evidence="10" key="1">
    <citation type="journal article" date="2020" name="mSystems">
        <title>Genome- and Community-Level Interaction Insights into Carbon Utilization and Element Cycling Functions of Hydrothermarchaeota in Hydrothermal Sediment.</title>
        <authorList>
            <person name="Zhou Z."/>
            <person name="Liu Y."/>
            <person name="Xu W."/>
            <person name="Pan J."/>
            <person name="Luo Z.H."/>
            <person name="Li M."/>
        </authorList>
    </citation>
    <scope>NUCLEOTIDE SEQUENCE [LARGE SCALE GENOMIC DNA]</scope>
    <source>
        <strain evidence="10">HyVt-503</strain>
    </source>
</reference>
<dbReference type="GO" id="GO:0000156">
    <property type="term" value="F:phosphorelay response regulator activity"/>
    <property type="evidence" value="ECO:0007669"/>
    <property type="project" value="InterPro"/>
</dbReference>
<dbReference type="SUPFAM" id="SSF52172">
    <property type="entry name" value="CheY-like"/>
    <property type="match status" value="1"/>
</dbReference>
<keyword evidence="2" id="KW-0378">Hydrolase</keyword>
<accession>A0A7V2SWC2</accession>
<dbReference type="PROSITE" id="PS50122">
    <property type="entry name" value="CHEB"/>
    <property type="match status" value="1"/>
</dbReference>
<feature type="region of interest" description="Disordered" evidence="7">
    <location>
        <begin position="131"/>
        <end position="153"/>
    </location>
</feature>
<evidence type="ECO:0000256" key="3">
    <source>
        <dbReference type="ARBA" id="ARBA00039140"/>
    </source>
</evidence>
<proteinExistence type="predicted"/>
<dbReference type="PROSITE" id="PS50110">
    <property type="entry name" value="RESPONSE_REGULATORY"/>
    <property type="match status" value="1"/>
</dbReference>
<dbReference type="Gene3D" id="3.40.50.2300">
    <property type="match status" value="1"/>
</dbReference>